<dbReference type="EMBL" id="PUHQ01000107">
    <property type="protein sequence ID" value="KAG0655946.1"/>
    <property type="molecule type" value="Genomic_DNA"/>
</dbReference>
<evidence type="ECO:0000313" key="3">
    <source>
        <dbReference type="Proteomes" id="UP000777482"/>
    </source>
</evidence>
<keyword evidence="1" id="KW-0732">Signal</keyword>
<dbReference type="InterPro" id="IPR036908">
    <property type="entry name" value="RlpA-like_sf"/>
</dbReference>
<feature type="signal peptide" evidence="1">
    <location>
        <begin position="1"/>
        <end position="20"/>
    </location>
</feature>
<dbReference type="SUPFAM" id="SSF50685">
    <property type="entry name" value="Barwin-like endoglucanases"/>
    <property type="match status" value="1"/>
</dbReference>
<evidence type="ECO:0000313" key="2">
    <source>
        <dbReference type="EMBL" id="KAG0655946.1"/>
    </source>
</evidence>
<name>A0A9P7B3A5_RHOMI</name>
<dbReference type="OrthoDB" id="623670at2759"/>
<comment type="caution">
    <text evidence="2">The sequence shown here is derived from an EMBL/GenBank/DDBJ whole genome shotgun (WGS) entry which is preliminary data.</text>
</comment>
<dbReference type="AlphaFoldDB" id="A0A9P7B3A5"/>
<evidence type="ECO:0000256" key="1">
    <source>
        <dbReference type="SAM" id="SignalP"/>
    </source>
</evidence>
<proteinExistence type="predicted"/>
<keyword evidence="3" id="KW-1185">Reference proteome</keyword>
<feature type="chain" id="PRO_5040190169" evidence="1">
    <location>
        <begin position="21"/>
        <end position="268"/>
    </location>
</feature>
<accession>A0A9P7B3A5</accession>
<dbReference type="Proteomes" id="UP000777482">
    <property type="component" value="Unassembled WGS sequence"/>
</dbReference>
<reference evidence="2 3" key="1">
    <citation type="submission" date="2020-11" db="EMBL/GenBank/DDBJ databases">
        <title>Kefir isolates.</title>
        <authorList>
            <person name="Marcisauskas S."/>
            <person name="Kim Y."/>
            <person name="Blasche S."/>
        </authorList>
    </citation>
    <scope>NUCLEOTIDE SEQUENCE [LARGE SCALE GENOMIC DNA]</scope>
    <source>
        <strain evidence="2 3">KR</strain>
    </source>
</reference>
<protein>
    <submittedName>
        <fullName evidence="2">Uncharacterized protein</fullName>
    </submittedName>
</protein>
<organism evidence="2 3">
    <name type="scientific">Rhodotorula mucilaginosa</name>
    <name type="common">Yeast</name>
    <name type="synonym">Rhodotorula rubra</name>
    <dbReference type="NCBI Taxonomy" id="5537"/>
    <lineage>
        <taxon>Eukaryota</taxon>
        <taxon>Fungi</taxon>
        <taxon>Dikarya</taxon>
        <taxon>Basidiomycota</taxon>
        <taxon>Pucciniomycotina</taxon>
        <taxon>Microbotryomycetes</taxon>
        <taxon>Sporidiobolales</taxon>
        <taxon>Sporidiobolaceae</taxon>
        <taxon>Rhodotorula</taxon>
    </lineage>
</organism>
<sequence length="268" mass="29217">MLSSAFVAVLAVAAPFLAVSAPVQSDAASSLQVRARYVGCSVWQDCTDMPIVENSHHWCHWWNKQNRNVCDWDCNEGYYRKNNKCFPYAPAATTTTEQAWSAPAETQAAAAKVELASTSDNNVLASVSAFKGVNTGAIASWFHTNSGSDSTNGHSWCYTPYNDNTPGMAISYKTMVNAAGGDEMAARKMFCGLEAEVTTPEGRTATLYVADAFDDTWVLTPTSIDVVYNAFAQLFGRTTDNKNDVVQNVSWKFTGNRNSRYAFNGEGN</sequence>
<gene>
    <name evidence="2" type="ORF">C6P46_000528</name>
</gene>